<sequence>MNKKIIMMAALCAVSIAASAQLEKGRLMVGGNVGYSRNSNEGPSNAAISTNTFKSNAFAISPTAGYFINDNLAIGTNISYTNRKSNSTSYFRKESLYGVNPFIRYYLNISSDFKFFAEFMMGASLGKSDEVSNGFIYKNKRKEYSAALAPGLAFLPAKKWSVDLRFNLINYTNSQVKSTNPDAENNRYVGSNYFNFGLNTISPSIGVNYHL</sequence>
<comment type="caution">
    <text evidence="4">The sequence shown here is derived from an EMBL/GenBank/DDBJ whole genome shotgun (WGS) entry which is preliminary data.</text>
</comment>
<dbReference type="InterPro" id="IPR011250">
    <property type="entry name" value="OMP/PagP_B-barrel"/>
</dbReference>
<gene>
    <name evidence="4" type="ORF">GM920_17535</name>
</gene>
<dbReference type="Proteomes" id="UP000636110">
    <property type="component" value="Unassembled WGS sequence"/>
</dbReference>
<dbReference type="Gene3D" id="2.40.160.20">
    <property type="match status" value="1"/>
</dbReference>
<dbReference type="EMBL" id="WNXC01000007">
    <property type="protein sequence ID" value="MBB2150704.1"/>
    <property type="molecule type" value="Genomic_DNA"/>
</dbReference>
<organism evidence="4 5">
    <name type="scientific">Pedobacter gandavensis</name>
    <dbReference type="NCBI Taxonomy" id="2679963"/>
    <lineage>
        <taxon>Bacteria</taxon>
        <taxon>Pseudomonadati</taxon>
        <taxon>Bacteroidota</taxon>
        <taxon>Sphingobacteriia</taxon>
        <taxon>Sphingobacteriales</taxon>
        <taxon>Sphingobacteriaceae</taxon>
        <taxon>Pedobacter</taxon>
    </lineage>
</organism>
<dbReference type="SUPFAM" id="SSF56925">
    <property type="entry name" value="OMPA-like"/>
    <property type="match status" value="1"/>
</dbReference>
<evidence type="ECO:0000259" key="3">
    <source>
        <dbReference type="Pfam" id="PF13505"/>
    </source>
</evidence>
<feature type="signal peptide" evidence="2">
    <location>
        <begin position="1"/>
        <end position="20"/>
    </location>
</feature>
<dbReference type="RefSeq" id="WP_182959896.1">
    <property type="nucleotide sequence ID" value="NZ_WNXC01000007.1"/>
</dbReference>
<evidence type="ECO:0000313" key="4">
    <source>
        <dbReference type="EMBL" id="MBB2150704.1"/>
    </source>
</evidence>
<keyword evidence="5" id="KW-1185">Reference proteome</keyword>
<evidence type="ECO:0000256" key="1">
    <source>
        <dbReference type="ARBA" id="ARBA00022729"/>
    </source>
</evidence>
<dbReference type="InterPro" id="IPR027385">
    <property type="entry name" value="Beta-barrel_OMP"/>
</dbReference>
<evidence type="ECO:0000256" key="2">
    <source>
        <dbReference type="SAM" id="SignalP"/>
    </source>
</evidence>
<keyword evidence="1 2" id="KW-0732">Signal</keyword>
<evidence type="ECO:0000313" key="5">
    <source>
        <dbReference type="Proteomes" id="UP000636110"/>
    </source>
</evidence>
<feature type="chain" id="PRO_5045989255" evidence="2">
    <location>
        <begin position="21"/>
        <end position="211"/>
    </location>
</feature>
<feature type="domain" description="Outer membrane protein beta-barrel" evidence="3">
    <location>
        <begin position="8"/>
        <end position="182"/>
    </location>
</feature>
<proteinExistence type="predicted"/>
<accession>A0ABR6F101</accession>
<name>A0ABR6F101_9SPHI</name>
<protein>
    <submittedName>
        <fullName evidence="4">Outer membrane beta-barrel protein</fullName>
    </submittedName>
</protein>
<dbReference type="Pfam" id="PF13505">
    <property type="entry name" value="OMP_b-brl"/>
    <property type="match status" value="1"/>
</dbReference>
<reference evidence="4 5" key="1">
    <citation type="submission" date="2019-11" db="EMBL/GenBank/DDBJ databases">
        <title>Description of Pedobacter sp. LMG 31462T.</title>
        <authorList>
            <person name="Carlier A."/>
            <person name="Qi S."/>
            <person name="Vandamme P."/>
        </authorList>
    </citation>
    <scope>NUCLEOTIDE SEQUENCE [LARGE SCALE GENOMIC DNA]</scope>
    <source>
        <strain evidence="4 5">LMG 31462</strain>
    </source>
</reference>